<organism evidence="1 2">
    <name type="scientific">Klebsormidium nitens</name>
    <name type="common">Green alga</name>
    <name type="synonym">Ulothrix nitens</name>
    <dbReference type="NCBI Taxonomy" id="105231"/>
    <lineage>
        <taxon>Eukaryota</taxon>
        <taxon>Viridiplantae</taxon>
        <taxon>Streptophyta</taxon>
        <taxon>Klebsormidiophyceae</taxon>
        <taxon>Klebsormidiales</taxon>
        <taxon>Klebsormidiaceae</taxon>
        <taxon>Klebsormidium</taxon>
    </lineage>
</organism>
<dbReference type="OrthoDB" id="2012132at2759"/>
<sequence length="267" mass="29808">MSKSGPEFCLAVVVGGTGDPHLVLTVPQSGQQLTWDFHGKGNQSYCMITDNSLSLNARMFNLPPDVNILHRAVEAEDSFFEGTWIDAIGVIYSKPEDDNHERALAIVLNQTSARTDLEEPFAILYSGDDTQISVPEGVSTWTSPDETFSIKYHSEFRTFVEITIPDHLKMEVRVEADSEIISDPPIYSLSFDIQMIATTPEVHGFVGQMYAPGAIEERLQMGTLEGLLHREYVEGTDDDYATSGLTATDCSFSRFKKVRRTKCLWRA</sequence>
<dbReference type="PANTHER" id="PTHR31656">
    <property type="entry name" value="ROOT CAP DOMAIN-CONTAINING PROTEIN"/>
    <property type="match status" value="1"/>
</dbReference>
<evidence type="ECO:0000313" key="1">
    <source>
        <dbReference type="EMBL" id="GAQ78423.1"/>
    </source>
</evidence>
<proteinExistence type="predicted"/>
<keyword evidence="2" id="KW-1185">Reference proteome</keyword>
<gene>
    <name evidence="1" type="ORF">KFL_000130050</name>
</gene>
<name>A0A1Y1HKF0_KLENI</name>
<dbReference type="EMBL" id="DF236962">
    <property type="protein sequence ID" value="GAQ78423.1"/>
    <property type="molecule type" value="Genomic_DNA"/>
</dbReference>
<dbReference type="AlphaFoldDB" id="A0A1Y1HKF0"/>
<accession>A0A1Y1HKF0</accession>
<dbReference type="Proteomes" id="UP000054558">
    <property type="component" value="Unassembled WGS sequence"/>
</dbReference>
<protein>
    <submittedName>
        <fullName evidence="1">Uncharacterized protein</fullName>
    </submittedName>
</protein>
<dbReference type="OMA" id="AWKSPEN"/>
<evidence type="ECO:0000313" key="2">
    <source>
        <dbReference type="Proteomes" id="UP000054558"/>
    </source>
</evidence>
<reference evidence="1 2" key="1">
    <citation type="journal article" date="2014" name="Nat. Commun.">
        <title>Klebsormidium flaccidum genome reveals primary factors for plant terrestrial adaptation.</title>
        <authorList>
            <person name="Hori K."/>
            <person name="Maruyama F."/>
            <person name="Fujisawa T."/>
            <person name="Togashi T."/>
            <person name="Yamamoto N."/>
            <person name="Seo M."/>
            <person name="Sato S."/>
            <person name="Yamada T."/>
            <person name="Mori H."/>
            <person name="Tajima N."/>
            <person name="Moriyama T."/>
            <person name="Ikeuchi M."/>
            <person name="Watanabe M."/>
            <person name="Wada H."/>
            <person name="Kobayashi K."/>
            <person name="Saito M."/>
            <person name="Masuda T."/>
            <person name="Sasaki-Sekimoto Y."/>
            <person name="Mashiguchi K."/>
            <person name="Awai K."/>
            <person name="Shimojima M."/>
            <person name="Masuda S."/>
            <person name="Iwai M."/>
            <person name="Nobusawa T."/>
            <person name="Narise T."/>
            <person name="Kondo S."/>
            <person name="Saito H."/>
            <person name="Sato R."/>
            <person name="Murakawa M."/>
            <person name="Ihara Y."/>
            <person name="Oshima-Yamada Y."/>
            <person name="Ohtaka K."/>
            <person name="Satoh M."/>
            <person name="Sonobe K."/>
            <person name="Ishii M."/>
            <person name="Ohtani R."/>
            <person name="Kanamori-Sato M."/>
            <person name="Honoki R."/>
            <person name="Miyazaki D."/>
            <person name="Mochizuki H."/>
            <person name="Umetsu J."/>
            <person name="Higashi K."/>
            <person name="Shibata D."/>
            <person name="Kamiya Y."/>
            <person name="Sato N."/>
            <person name="Nakamura Y."/>
            <person name="Tabata S."/>
            <person name="Ida S."/>
            <person name="Kurokawa K."/>
            <person name="Ohta H."/>
        </authorList>
    </citation>
    <scope>NUCLEOTIDE SEQUENCE [LARGE SCALE GENOMIC DNA]</scope>
    <source>
        <strain evidence="1 2">NIES-2285</strain>
    </source>
</reference>